<organism evidence="4 5">
    <name type="scientific">Fodinicola feengrottensis</name>
    <dbReference type="NCBI Taxonomy" id="435914"/>
    <lineage>
        <taxon>Bacteria</taxon>
        <taxon>Bacillati</taxon>
        <taxon>Actinomycetota</taxon>
        <taxon>Actinomycetes</taxon>
        <taxon>Mycobacteriales</taxon>
        <taxon>Fodinicola</taxon>
    </lineage>
</organism>
<evidence type="ECO:0000313" key="4">
    <source>
        <dbReference type="EMBL" id="GAA1668736.1"/>
    </source>
</evidence>
<dbReference type="SMART" id="SM00422">
    <property type="entry name" value="HTH_MERR"/>
    <property type="match status" value="1"/>
</dbReference>
<keyword evidence="1" id="KW-0238">DNA-binding</keyword>
<dbReference type="EMBL" id="BAAANY010000007">
    <property type="protein sequence ID" value="GAA1668736.1"/>
    <property type="molecule type" value="Genomic_DNA"/>
</dbReference>
<keyword evidence="5" id="KW-1185">Reference proteome</keyword>
<dbReference type="PANTHER" id="PTHR30204:SF97">
    <property type="entry name" value="MERR FAMILY REGULATORY PROTEIN"/>
    <property type="match status" value="1"/>
</dbReference>
<protein>
    <submittedName>
        <fullName evidence="4">MerR family transcriptional regulator</fullName>
    </submittedName>
</protein>
<gene>
    <name evidence="4" type="ORF">GCM10009765_17740</name>
</gene>
<comment type="caution">
    <text evidence="4">The sequence shown here is derived from an EMBL/GenBank/DDBJ whole genome shotgun (WGS) entry which is preliminary data.</text>
</comment>
<dbReference type="RefSeq" id="WP_344308789.1">
    <property type="nucleotide sequence ID" value="NZ_BAAANY010000007.1"/>
</dbReference>
<dbReference type="PANTHER" id="PTHR30204">
    <property type="entry name" value="REDOX-CYCLING DRUG-SENSING TRANSCRIPTIONAL ACTIVATOR SOXR"/>
    <property type="match status" value="1"/>
</dbReference>
<dbReference type="PROSITE" id="PS50937">
    <property type="entry name" value="HTH_MERR_2"/>
    <property type="match status" value="1"/>
</dbReference>
<proteinExistence type="predicted"/>
<accession>A0ABP4S7Q7</accession>
<sequence>MSVQLSTHQPEPDGAGQTGDGGAAEVELVLTVAAVARRLGVAPATLRTWARRYGLGPSGHESGTHRRYTERDLGRLQAMRRLTLAGMPAADAARSVLSTDARAGSVSRAPSQRTSTAVNVVAPPAGTPVQRDLVRAANSMSAAAVSDLVRRSIAAHGALLTWRDLVEPVLDAASRRWPNAADCTAVERLVGYAADTAFRDYAARLAEPVGRRPLLFGCAPGEHHQLPLSVLAAVLADRHIAVRNLGPSVPADALAASVRKTGAAALLLWAESMTTADPAVLASLPVTRPRTEIITAGPGWQSVALPRKARHVRGLDSAVSALMHAVSS</sequence>
<dbReference type="Gene3D" id="3.40.50.280">
    <property type="entry name" value="Cobalamin-binding domain"/>
    <property type="match status" value="1"/>
</dbReference>
<dbReference type="InterPro" id="IPR009061">
    <property type="entry name" value="DNA-bd_dom_put_sf"/>
</dbReference>
<evidence type="ECO:0000259" key="3">
    <source>
        <dbReference type="PROSITE" id="PS50937"/>
    </source>
</evidence>
<dbReference type="Pfam" id="PF13411">
    <property type="entry name" value="MerR_1"/>
    <property type="match status" value="1"/>
</dbReference>
<evidence type="ECO:0000313" key="5">
    <source>
        <dbReference type="Proteomes" id="UP001500618"/>
    </source>
</evidence>
<feature type="region of interest" description="Disordered" evidence="2">
    <location>
        <begin position="1"/>
        <end position="21"/>
    </location>
</feature>
<dbReference type="InterPro" id="IPR000551">
    <property type="entry name" value="MerR-type_HTH_dom"/>
</dbReference>
<evidence type="ECO:0000256" key="1">
    <source>
        <dbReference type="ARBA" id="ARBA00023125"/>
    </source>
</evidence>
<dbReference type="SUPFAM" id="SSF46955">
    <property type="entry name" value="Putative DNA-binding domain"/>
    <property type="match status" value="1"/>
</dbReference>
<dbReference type="InterPro" id="IPR047057">
    <property type="entry name" value="MerR_fam"/>
</dbReference>
<evidence type="ECO:0000256" key="2">
    <source>
        <dbReference type="SAM" id="MobiDB-lite"/>
    </source>
</evidence>
<dbReference type="Proteomes" id="UP001500618">
    <property type="component" value="Unassembled WGS sequence"/>
</dbReference>
<reference evidence="5" key="1">
    <citation type="journal article" date="2019" name="Int. J. Syst. Evol. Microbiol.">
        <title>The Global Catalogue of Microorganisms (GCM) 10K type strain sequencing project: providing services to taxonomists for standard genome sequencing and annotation.</title>
        <authorList>
            <consortium name="The Broad Institute Genomics Platform"/>
            <consortium name="The Broad Institute Genome Sequencing Center for Infectious Disease"/>
            <person name="Wu L."/>
            <person name="Ma J."/>
        </authorList>
    </citation>
    <scope>NUCLEOTIDE SEQUENCE [LARGE SCALE GENOMIC DNA]</scope>
    <source>
        <strain evidence="5">JCM 14718</strain>
    </source>
</reference>
<feature type="domain" description="HTH merR-type" evidence="3">
    <location>
        <begin position="29"/>
        <end position="98"/>
    </location>
</feature>
<dbReference type="Gene3D" id="1.10.1660.10">
    <property type="match status" value="1"/>
</dbReference>
<name>A0ABP4S7Q7_9ACTN</name>